<sequence length="137" mass="15231">MTVKNIFDVASSAMSAQMTRLNTTASNMANADAVSATRDGAFQPMRPVFETIYSDHMGRDGLATARVRDVVPLDREPGKSFRPDHPLADEDGFVFESTVNHDEEMVEMLEASRQYQNVLETVSTLRTLMARTVKMGQ</sequence>
<keyword evidence="6" id="KW-0282">Flagellum</keyword>
<evidence type="ECO:0000313" key="7">
    <source>
        <dbReference type="Proteomes" id="UP000315400"/>
    </source>
</evidence>
<dbReference type="Proteomes" id="UP000315400">
    <property type="component" value="Unassembled WGS sequence"/>
</dbReference>
<dbReference type="InterPro" id="IPR010930">
    <property type="entry name" value="Flg_bb/hook_C_dom"/>
</dbReference>
<keyword evidence="2 3" id="KW-0975">Bacterial flagellum</keyword>
<comment type="subunit">
    <text evidence="3">The basal body constitutes a major portion of the flagellar organelle and consists of four rings (L,P,S, and M) mounted on a central rod. The rod consists of about 26 subunits of FlgG in the distal portion, and FlgB, FlgC and FlgF are thought to build up the proximal portion of the rod with about 6 subunits each.</text>
</comment>
<dbReference type="NCBIfam" id="TIGR01395">
    <property type="entry name" value="FlgC"/>
    <property type="match status" value="1"/>
</dbReference>
<organism evidence="6 7">
    <name type="scientific">Spiribacter salinus</name>
    <dbReference type="NCBI Taxonomy" id="1335746"/>
    <lineage>
        <taxon>Bacteria</taxon>
        <taxon>Pseudomonadati</taxon>
        <taxon>Pseudomonadota</taxon>
        <taxon>Gammaproteobacteria</taxon>
        <taxon>Chromatiales</taxon>
        <taxon>Ectothiorhodospiraceae</taxon>
        <taxon>Spiribacter</taxon>
    </lineage>
</organism>
<name>A0A540VN56_9GAMM</name>
<evidence type="ECO:0000256" key="3">
    <source>
        <dbReference type="RuleBase" id="RU362062"/>
    </source>
</evidence>
<dbReference type="GO" id="GO:0071973">
    <property type="term" value="P:bacterial-type flagellum-dependent cell motility"/>
    <property type="evidence" value="ECO:0007669"/>
    <property type="project" value="UniProtKB-UniRule"/>
</dbReference>
<comment type="similarity">
    <text evidence="1">Belongs to the flagella basal body rod proteins family.</text>
</comment>
<dbReference type="EMBL" id="VIFK01000256">
    <property type="protein sequence ID" value="TQE98199.1"/>
    <property type="molecule type" value="Genomic_DNA"/>
</dbReference>
<protein>
    <recommendedName>
        <fullName evidence="3">Flagellar basal-body rod protein FlgC</fullName>
    </recommendedName>
</protein>
<evidence type="ECO:0000256" key="1">
    <source>
        <dbReference type="ARBA" id="ARBA00009677"/>
    </source>
</evidence>
<keyword evidence="6" id="KW-0969">Cilium</keyword>
<feature type="domain" description="Flagellar basal-body/hook protein C-terminal" evidence="5">
    <location>
        <begin position="92"/>
        <end position="134"/>
    </location>
</feature>
<dbReference type="InterPro" id="IPR006299">
    <property type="entry name" value="FlgC"/>
</dbReference>
<evidence type="ECO:0000259" key="5">
    <source>
        <dbReference type="Pfam" id="PF06429"/>
    </source>
</evidence>
<dbReference type="Pfam" id="PF06429">
    <property type="entry name" value="Flg_bbr_C"/>
    <property type="match status" value="1"/>
</dbReference>
<dbReference type="AlphaFoldDB" id="A0A540VN56"/>
<evidence type="ECO:0000256" key="2">
    <source>
        <dbReference type="ARBA" id="ARBA00023143"/>
    </source>
</evidence>
<reference evidence="6 7" key="1">
    <citation type="submission" date="2019-06" db="EMBL/GenBank/DDBJ databases">
        <title>Metagenome assembled Genome of Spiribacter salinus SL48-SHIP from the microbial mat of Salt Lake 48 (Novosibirsk region, Russia).</title>
        <authorList>
            <person name="Shipova A."/>
            <person name="Rozanov A.S."/>
            <person name="Bryanskaya A.V."/>
            <person name="Peltek S.E."/>
        </authorList>
    </citation>
    <scope>NUCLEOTIDE SEQUENCE [LARGE SCALE GENOMIC DNA]</scope>
    <source>
        <strain evidence="6">SL48-SHIP-2</strain>
    </source>
</reference>
<comment type="caution">
    <text evidence="6">The sequence shown here is derived from an EMBL/GenBank/DDBJ whole genome shotgun (WGS) entry which is preliminary data.</text>
</comment>
<accession>A0A540VN56</accession>
<feature type="domain" description="Flagellar basal body rod protein N-terminal" evidence="4">
    <location>
        <begin position="8"/>
        <end position="32"/>
    </location>
</feature>
<proteinExistence type="inferred from homology"/>
<evidence type="ECO:0000313" key="6">
    <source>
        <dbReference type="EMBL" id="TQE98199.1"/>
    </source>
</evidence>
<gene>
    <name evidence="6" type="primary">flgC</name>
    <name evidence="6" type="ORF">FKY71_15100</name>
</gene>
<dbReference type="InterPro" id="IPR001444">
    <property type="entry name" value="Flag_bb_rod_N"/>
</dbReference>
<keyword evidence="6" id="KW-0966">Cell projection</keyword>
<comment type="subcellular location">
    <subcellularLocation>
        <location evidence="3">Bacterial flagellum basal body</location>
    </subcellularLocation>
</comment>
<evidence type="ECO:0000259" key="4">
    <source>
        <dbReference type="Pfam" id="PF00460"/>
    </source>
</evidence>
<dbReference type="GO" id="GO:0030694">
    <property type="term" value="C:bacterial-type flagellum basal body, rod"/>
    <property type="evidence" value="ECO:0007669"/>
    <property type="project" value="UniProtKB-UniRule"/>
</dbReference>
<dbReference type="Pfam" id="PF00460">
    <property type="entry name" value="Flg_bb_rod"/>
    <property type="match status" value="1"/>
</dbReference>